<evidence type="ECO:0008006" key="2">
    <source>
        <dbReference type="Google" id="ProtNLM"/>
    </source>
</evidence>
<feature type="non-terminal residue" evidence="1">
    <location>
        <position position="84"/>
    </location>
</feature>
<dbReference type="Gene3D" id="3.40.47.10">
    <property type="match status" value="1"/>
</dbReference>
<dbReference type="PANTHER" id="PTHR34069:SF2">
    <property type="entry name" value="BETA-KETOACYL-[ACYL-CARRIER-PROTEIN] SYNTHASE III"/>
    <property type="match status" value="1"/>
</dbReference>
<dbReference type="InterPro" id="IPR016039">
    <property type="entry name" value="Thiolase-like"/>
</dbReference>
<comment type="caution">
    <text evidence="1">The sequence shown here is derived from an EMBL/GenBank/DDBJ whole genome shotgun (WGS) entry which is preliminary data.</text>
</comment>
<organism evidence="1">
    <name type="scientific">marine sediment metagenome</name>
    <dbReference type="NCBI Taxonomy" id="412755"/>
    <lineage>
        <taxon>unclassified sequences</taxon>
        <taxon>metagenomes</taxon>
        <taxon>ecological metagenomes</taxon>
    </lineage>
</organism>
<dbReference type="GO" id="GO:0044550">
    <property type="term" value="P:secondary metabolite biosynthetic process"/>
    <property type="evidence" value="ECO:0007669"/>
    <property type="project" value="TreeGrafter"/>
</dbReference>
<reference evidence="1" key="1">
    <citation type="journal article" date="2015" name="Nature">
        <title>Complex archaea that bridge the gap between prokaryotes and eukaryotes.</title>
        <authorList>
            <person name="Spang A."/>
            <person name="Saw J.H."/>
            <person name="Jorgensen S.L."/>
            <person name="Zaremba-Niedzwiedzka K."/>
            <person name="Martijn J."/>
            <person name="Lind A.E."/>
            <person name="van Eijk R."/>
            <person name="Schleper C."/>
            <person name="Guy L."/>
            <person name="Ettema T.J."/>
        </authorList>
    </citation>
    <scope>NUCLEOTIDE SEQUENCE</scope>
</reference>
<dbReference type="SUPFAM" id="SSF53901">
    <property type="entry name" value="Thiolase-like"/>
    <property type="match status" value="1"/>
</dbReference>
<dbReference type="GO" id="GO:0016746">
    <property type="term" value="F:acyltransferase activity"/>
    <property type="evidence" value="ECO:0007669"/>
    <property type="project" value="UniProtKB-KW"/>
</dbReference>
<evidence type="ECO:0000313" key="1">
    <source>
        <dbReference type="EMBL" id="KKL67792.1"/>
    </source>
</evidence>
<name>A0A0F9GXE6_9ZZZZ</name>
<protein>
    <recommendedName>
        <fullName evidence="2">Beta-ketoacyl-[acyl-carrier-protein] synthase III N-terminal domain-containing protein</fullName>
    </recommendedName>
</protein>
<accession>A0A0F9GXE6</accession>
<dbReference type="EMBL" id="LAZR01026747">
    <property type="protein sequence ID" value="KKL67792.1"/>
    <property type="molecule type" value="Genomic_DNA"/>
</dbReference>
<proteinExistence type="predicted"/>
<sequence>MITRAVVRGAGHYLPERVVPNSEFETTLDTSDAWIRSRSGIERRHFAAEGQTTSDLAERAAEAALADAGLSANDIDAIILATST</sequence>
<gene>
    <name evidence="1" type="ORF">LCGC14_2131420</name>
</gene>
<dbReference type="AlphaFoldDB" id="A0A0F9GXE6"/>
<dbReference type="PANTHER" id="PTHR34069">
    <property type="entry name" value="3-OXOACYL-[ACYL-CARRIER-PROTEIN] SYNTHASE 3"/>
    <property type="match status" value="1"/>
</dbReference>